<dbReference type="InterPro" id="IPR052178">
    <property type="entry name" value="Sec_Metab_Biosynth_SDR"/>
</dbReference>
<evidence type="ECO:0000313" key="4">
    <source>
        <dbReference type="EMBL" id="CDP34860.1"/>
    </source>
</evidence>
<dbReference type="EMBL" id="HG937693">
    <property type="protein sequence ID" value="CDP34860.1"/>
    <property type="molecule type" value="Genomic_DNA"/>
</dbReference>
<dbReference type="PANTHER" id="PTHR43618">
    <property type="entry name" value="7-ALPHA-HYDROXYSTEROID DEHYDROGENASE"/>
    <property type="match status" value="1"/>
</dbReference>
<reference evidence="4" key="2">
    <citation type="submission" date="2014-06" db="EMBL/GenBank/DDBJ databases">
        <title>The complete genome of Blastobotrys (Arxula) adeninivorans LS3 - a yeast of biotechnological interest.</title>
        <authorList>
            <person name="Kunze G."/>
            <person name="Gaillardin C."/>
            <person name="Czernicka M."/>
            <person name="Durrens P."/>
            <person name="Martin T."/>
            <person name="Boer E."/>
            <person name="Gabaldon T."/>
            <person name="Cruz J."/>
            <person name="Talla E."/>
            <person name="Marck C."/>
            <person name="Goffeau A."/>
            <person name="Barbe V."/>
            <person name="Baret P."/>
            <person name="Baronian K."/>
            <person name="Beier S."/>
            <person name="Bleykasten C."/>
            <person name="Bode R."/>
            <person name="Casaregola S."/>
            <person name="Despons L."/>
            <person name="Fairhead C."/>
            <person name="Giersberg M."/>
            <person name="Gierski P."/>
            <person name="Hahnel U."/>
            <person name="Hartmann A."/>
            <person name="Jankowska D."/>
            <person name="Jubin C."/>
            <person name="Jung P."/>
            <person name="Lafontaine I."/>
            <person name="Leh-Louis V."/>
            <person name="Lemaire M."/>
            <person name="Marcet-Houben M."/>
            <person name="Mascher M."/>
            <person name="Morel G."/>
            <person name="Richard G.-F."/>
            <person name="Riechen J."/>
            <person name="Sacerdot C."/>
            <person name="Sarkar A."/>
            <person name="Savel G."/>
            <person name="Schacherer J."/>
            <person name="Sherman D."/>
            <person name="Straub M.-L."/>
            <person name="Stein N."/>
            <person name="Thierry A."/>
            <person name="Trautwein-Schult A."/>
            <person name="Westhof E."/>
            <person name="Worch S."/>
            <person name="Dujon B."/>
            <person name="Souciet J.-L."/>
            <person name="Wincker P."/>
            <person name="Scholz U."/>
            <person name="Neuveglise N."/>
        </authorList>
    </citation>
    <scope>NUCLEOTIDE SEQUENCE</scope>
    <source>
        <strain evidence="4">LS3</strain>
    </source>
</reference>
<dbReference type="GO" id="GO:0016491">
    <property type="term" value="F:oxidoreductase activity"/>
    <property type="evidence" value="ECO:0007669"/>
    <property type="project" value="UniProtKB-KW"/>
</dbReference>
<dbReference type="PRINTS" id="PR00081">
    <property type="entry name" value="GDHRDH"/>
</dbReference>
<reference evidence="4" key="1">
    <citation type="submission" date="2014-02" db="EMBL/GenBank/DDBJ databases">
        <authorList>
            <person name="Genoscope - CEA"/>
        </authorList>
    </citation>
    <scope>NUCLEOTIDE SEQUENCE</scope>
    <source>
        <strain evidence="4">LS3</strain>
    </source>
</reference>
<accession>A0A060T171</accession>
<keyword evidence="2" id="KW-0521">NADP</keyword>
<dbReference type="CDD" id="cd05233">
    <property type="entry name" value="SDR_c"/>
    <property type="match status" value="1"/>
</dbReference>
<protein>
    <submittedName>
        <fullName evidence="4">ARAD1C22110p</fullName>
    </submittedName>
</protein>
<dbReference type="InterPro" id="IPR036291">
    <property type="entry name" value="NAD(P)-bd_dom_sf"/>
</dbReference>
<dbReference type="Gene3D" id="3.40.50.720">
    <property type="entry name" value="NAD(P)-binding Rossmann-like Domain"/>
    <property type="match status" value="1"/>
</dbReference>
<dbReference type="PhylomeDB" id="A0A060T171"/>
<dbReference type="SUPFAM" id="SSF51735">
    <property type="entry name" value="NAD(P)-binding Rossmann-fold domains"/>
    <property type="match status" value="1"/>
</dbReference>
<dbReference type="PANTHER" id="PTHR43618:SF2">
    <property type="entry name" value="CHAIN DEHYDROGENASE, PUTATIVE (AFU_ORTHOLOGUE AFUA_6G06930)-RELATED"/>
    <property type="match status" value="1"/>
</dbReference>
<dbReference type="InterPro" id="IPR002347">
    <property type="entry name" value="SDR_fam"/>
</dbReference>
<proteinExistence type="inferred from homology"/>
<dbReference type="Pfam" id="PF00106">
    <property type="entry name" value="adh_short"/>
    <property type="match status" value="1"/>
</dbReference>
<gene>
    <name evidence="4" type="ORF">GNLVRS02_ARAD1C22110g</name>
</gene>
<evidence type="ECO:0000256" key="2">
    <source>
        <dbReference type="ARBA" id="ARBA00022857"/>
    </source>
</evidence>
<name>A0A060T171_BLAAD</name>
<dbReference type="AlphaFoldDB" id="A0A060T171"/>
<evidence type="ECO:0000256" key="1">
    <source>
        <dbReference type="ARBA" id="ARBA00006484"/>
    </source>
</evidence>
<organism evidence="4">
    <name type="scientific">Blastobotrys adeninivorans</name>
    <name type="common">Yeast</name>
    <name type="synonym">Arxula adeninivorans</name>
    <dbReference type="NCBI Taxonomy" id="409370"/>
    <lineage>
        <taxon>Eukaryota</taxon>
        <taxon>Fungi</taxon>
        <taxon>Dikarya</taxon>
        <taxon>Ascomycota</taxon>
        <taxon>Saccharomycotina</taxon>
        <taxon>Dipodascomycetes</taxon>
        <taxon>Dipodascales</taxon>
        <taxon>Trichomonascaceae</taxon>
        <taxon>Blastobotrys</taxon>
    </lineage>
</organism>
<sequence length="251" mass="26461">MVSLKGKIALVTGGSAGLGAAIVRKLAVEGCNVAINYSSSKDRAEALAKEVSDSHKIKAIVLQGDVSKASVCKDLVEATVAQLGGLDVVVSNAGWTRVVDFTKIDELEEEDFDRCYNMNVKAHFNLFRASKPHFDAAADGGVFLVSASVAGLKPGGSSIPYSLTKAASIHLVKCLAKSQGPKCRVNAVCPGLLLTEWGLRFGEERIKKMEQLVPLKFSSKIEDNADMFIALAKNSSATGAIVSVDSGMSVV</sequence>
<evidence type="ECO:0000256" key="3">
    <source>
        <dbReference type="ARBA" id="ARBA00023002"/>
    </source>
</evidence>
<comment type="similarity">
    <text evidence="1">Belongs to the short-chain dehydrogenases/reductases (SDR) family.</text>
</comment>
<keyword evidence="3" id="KW-0560">Oxidoreductase</keyword>